<dbReference type="EMBL" id="BART01009058">
    <property type="protein sequence ID" value="GAG62206.1"/>
    <property type="molecule type" value="Genomic_DNA"/>
</dbReference>
<gene>
    <name evidence="8" type="ORF">S01H4_20192</name>
</gene>
<organism evidence="8">
    <name type="scientific">marine sediment metagenome</name>
    <dbReference type="NCBI Taxonomy" id="412755"/>
    <lineage>
        <taxon>unclassified sequences</taxon>
        <taxon>metagenomes</taxon>
        <taxon>ecological metagenomes</taxon>
    </lineage>
</organism>
<proteinExistence type="predicted"/>
<name>X1AQP3_9ZZZZ</name>
<reference evidence="8" key="1">
    <citation type="journal article" date="2014" name="Front. Microbiol.">
        <title>High frequency of phylogenetically diverse reductive dehalogenase-homologous genes in deep subseafloor sedimentary metagenomes.</title>
        <authorList>
            <person name="Kawai M."/>
            <person name="Futagami T."/>
            <person name="Toyoda A."/>
            <person name="Takaki Y."/>
            <person name="Nishi S."/>
            <person name="Hori S."/>
            <person name="Arai W."/>
            <person name="Tsubouchi T."/>
            <person name="Morono Y."/>
            <person name="Uchiyama I."/>
            <person name="Ito T."/>
            <person name="Fujiyama A."/>
            <person name="Inagaki F."/>
            <person name="Takami H."/>
        </authorList>
    </citation>
    <scope>NUCLEOTIDE SEQUENCE</scope>
    <source>
        <strain evidence="8">Expedition CK06-06</strain>
    </source>
</reference>
<keyword evidence="2" id="KW-1003">Cell membrane</keyword>
<dbReference type="PANTHER" id="PTHR32309:SF31">
    <property type="entry name" value="CAPSULAR EXOPOLYSACCHARIDE FAMILY"/>
    <property type="match status" value="1"/>
</dbReference>
<evidence type="ECO:0000313" key="8">
    <source>
        <dbReference type="EMBL" id="GAG62206.1"/>
    </source>
</evidence>
<keyword evidence="4 6" id="KW-1133">Transmembrane helix</keyword>
<accession>X1AQP3</accession>
<evidence type="ECO:0000256" key="1">
    <source>
        <dbReference type="ARBA" id="ARBA00004651"/>
    </source>
</evidence>
<comment type="subcellular location">
    <subcellularLocation>
        <location evidence="1">Cell membrane</location>
        <topology evidence="1">Multi-pass membrane protein</topology>
    </subcellularLocation>
</comment>
<dbReference type="AlphaFoldDB" id="X1AQP3"/>
<evidence type="ECO:0000256" key="2">
    <source>
        <dbReference type="ARBA" id="ARBA00022475"/>
    </source>
</evidence>
<evidence type="ECO:0000256" key="5">
    <source>
        <dbReference type="ARBA" id="ARBA00023136"/>
    </source>
</evidence>
<keyword evidence="3 6" id="KW-0812">Transmembrane</keyword>
<evidence type="ECO:0000256" key="3">
    <source>
        <dbReference type="ARBA" id="ARBA00022692"/>
    </source>
</evidence>
<comment type="caution">
    <text evidence="8">The sequence shown here is derived from an EMBL/GenBank/DDBJ whole genome shotgun (WGS) entry which is preliminary data.</text>
</comment>
<sequence>MNQKKATIKEDEIDLRELFRIFIKRKWWFIGTFVIVLIAGLLFTFLNTPDYTSTSMLKVKEDYYLDSIYMDSISEYFPAEASELKIGSLNDVATELKLSNTLDEVIKDLNYDIDRNDLDKAINISV</sequence>
<dbReference type="Pfam" id="PF02706">
    <property type="entry name" value="Wzz"/>
    <property type="match status" value="1"/>
</dbReference>
<dbReference type="InterPro" id="IPR003856">
    <property type="entry name" value="LPS_length_determ_N"/>
</dbReference>
<dbReference type="PANTHER" id="PTHR32309">
    <property type="entry name" value="TYROSINE-PROTEIN KINASE"/>
    <property type="match status" value="1"/>
</dbReference>
<keyword evidence="5 6" id="KW-0472">Membrane</keyword>
<evidence type="ECO:0000256" key="4">
    <source>
        <dbReference type="ARBA" id="ARBA00022989"/>
    </source>
</evidence>
<feature type="domain" description="Polysaccharide chain length determinant N-terminal" evidence="7">
    <location>
        <begin position="11"/>
        <end position="71"/>
    </location>
</feature>
<feature type="non-terminal residue" evidence="8">
    <location>
        <position position="126"/>
    </location>
</feature>
<evidence type="ECO:0000256" key="6">
    <source>
        <dbReference type="SAM" id="Phobius"/>
    </source>
</evidence>
<feature type="transmembrane region" description="Helical" evidence="6">
    <location>
        <begin position="27"/>
        <end position="46"/>
    </location>
</feature>
<protein>
    <recommendedName>
        <fullName evidence="7">Polysaccharide chain length determinant N-terminal domain-containing protein</fullName>
    </recommendedName>
</protein>
<dbReference type="InterPro" id="IPR050445">
    <property type="entry name" value="Bact_polysacc_biosynth/exp"/>
</dbReference>
<evidence type="ECO:0000259" key="7">
    <source>
        <dbReference type="Pfam" id="PF02706"/>
    </source>
</evidence>
<dbReference type="GO" id="GO:0005886">
    <property type="term" value="C:plasma membrane"/>
    <property type="evidence" value="ECO:0007669"/>
    <property type="project" value="UniProtKB-SubCell"/>
</dbReference>